<dbReference type="Proteomes" id="UP001499895">
    <property type="component" value="Unassembled WGS sequence"/>
</dbReference>
<protein>
    <recommendedName>
        <fullName evidence="5">DUF4232 domain-containing protein</fullName>
    </recommendedName>
</protein>
<keyword evidence="4" id="KW-1185">Reference proteome</keyword>
<evidence type="ECO:0008006" key="5">
    <source>
        <dbReference type="Google" id="ProtNLM"/>
    </source>
</evidence>
<feature type="compositionally biased region" description="Gly residues" evidence="1">
    <location>
        <begin position="44"/>
        <end position="56"/>
    </location>
</feature>
<proteinExistence type="predicted"/>
<evidence type="ECO:0000256" key="1">
    <source>
        <dbReference type="SAM" id="MobiDB-lite"/>
    </source>
</evidence>
<keyword evidence="2" id="KW-1133">Transmembrane helix</keyword>
<evidence type="ECO:0000313" key="3">
    <source>
        <dbReference type="EMBL" id="GAA0498191.1"/>
    </source>
</evidence>
<comment type="caution">
    <text evidence="3">The sequence shown here is derived from an EMBL/GenBank/DDBJ whole genome shotgun (WGS) entry which is preliminary data.</text>
</comment>
<feature type="region of interest" description="Disordered" evidence="1">
    <location>
        <begin position="44"/>
        <end position="142"/>
    </location>
</feature>
<gene>
    <name evidence="3" type="ORF">GCM10009544_66450</name>
</gene>
<evidence type="ECO:0000256" key="2">
    <source>
        <dbReference type="SAM" id="Phobius"/>
    </source>
</evidence>
<sequence>MGSLRNPIGPLPSSIYWRRRAVALGLLGLLVLLVLWIVTFGDGGGSGDDQGKGSNGKGPAETTITPGPAPSGPHYSQRPGGRGDSGTGGSGEPGGTGGSGGGGSASGGAGTGGAGGSGGGAGALGTGEGKVVPPASPLPDCASGAVRLTVRSVKDTYKPDEKPTFEIVVKNTGSSACKVNFGATAAVLKITSGDDHVWSSADCPRGTGAVLVELAGSGETKRTLEWDRKRSAARCATPSGDTTAGAGTYRVEVKVAGVTEKFTFALDKS</sequence>
<name>A0ABN1BI19_9ACTN</name>
<keyword evidence="2" id="KW-0812">Transmembrane</keyword>
<accession>A0ABN1BI19</accession>
<dbReference type="EMBL" id="BAAAHB010000186">
    <property type="protein sequence ID" value="GAA0498191.1"/>
    <property type="molecule type" value="Genomic_DNA"/>
</dbReference>
<evidence type="ECO:0000313" key="4">
    <source>
        <dbReference type="Proteomes" id="UP001499895"/>
    </source>
</evidence>
<feature type="transmembrane region" description="Helical" evidence="2">
    <location>
        <begin position="21"/>
        <end position="40"/>
    </location>
</feature>
<dbReference type="RefSeq" id="WP_344098074.1">
    <property type="nucleotide sequence ID" value="NZ_BAAAHB010000186.1"/>
</dbReference>
<organism evidence="3 4">
    <name type="scientific">Streptomyces stramineus</name>
    <dbReference type="NCBI Taxonomy" id="173861"/>
    <lineage>
        <taxon>Bacteria</taxon>
        <taxon>Bacillati</taxon>
        <taxon>Actinomycetota</taxon>
        <taxon>Actinomycetes</taxon>
        <taxon>Kitasatosporales</taxon>
        <taxon>Streptomycetaceae</taxon>
        <taxon>Streptomyces</taxon>
    </lineage>
</organism>
<feature type="compositionally biased region" description="Gly residues" evidence="1">
    <location>
        <begin position="80"/>
        <end position="128"/>
    </location>
</feature>
<reference evidence="3 4" key="1">
    <citation type="journal article" date="2019" name="Int. J. Syst. Evol. Microbiol.">
        <title>The Global Catalogue of Microorganisms (GCM) 10K type strain sequencing project: providing services to taxonomists for standard genome sequencing and annotation.</title>
        <authorList>
            <consortium name="The Broad Institute Genomics Platform"/>
            <consortium name="The Broad Institute Genome Sequencing Center for Infectious Disease"/>
            <person name="Wu L."/>
            <person name="Ma J."/>
        </authorList>
    </citation>
    <scope>NUCLEOTIDE SEQUENCE [LARGE SCALE GENOMIC DNA]</scope>
    <source>
        <strain evidence="3 4">JCM 10649</strain>
    </source>
</reference>
<keyword evidence="2" id="KW-0472">Membrane</keyword>